<accession>G5A9U3</accession>
<dbReference type="GeneID" id="20661319"/>
<dbReference type="EMBL" id="JH159162">
    <property type="protein sequence ID" value="EGZ07373.1"/>
    <property type="molecule type" value="Genomic_DNA"/>
</dbReference>
<reference evidence="2 3" key="1">
    <citation type="journal article" date="2006" name="Science">
        <title>Phytophthora genome sequences uncover evolutionary origins and mechanisms of pathogenesis.</title>
        <authorList>
            <person name="Tyler B.M."/>
            <person name="Tripathy S."/>
            <person name="Zhang X."/>
            <person name="Dehal P."/>
            <person name="Jiang R.H."/>
            <person name="Aerts A."/>
            <person name="Arredondo F.D."/>
            <person name="Baxter L."/>
            <person name="Bensasson D."/>
            <person name="Beynon J.L."/>
            <person name="Chapman J."/>
            <person name="Damasceno C.M."/>
            <person name="Dorrance A.E."/>
            <person name="Dou D."/>
            <person name="Dickerman A.W."/>
            <person name="Dubchak I.L."/>
            <person name="Garbelotto M."/>
            <person name="Gijzen M."/>
            <person name="Gordon S.G."/>
            <person name="Govers F."/>
            <person name="Grunwald N.J."/>
            <person name="Huang W."/>
            <person name="Ivors K.L."/>
            <person name="Jones R.W."/>
            <person name="Kamoun S."/>
            <person name="Krampis K."/>
            <person name="Lamour K.H."/>
            <person name="Lee M.K."/>
            <person name="McDonald W.H."/>
            <person name="Medina M."/>
            <person name="Meijer H.J."/>
            <person name="Nordberg E.K."/>
            <person name="Maclean D.J."/>
            <person name="Ospina-Giraldo M.D."/>
            <person name="Morris P.F."/>
            <person name="Phuntumart V."/>
            <person name="Putnam N.H."/>
            <person name="Rash S."/>
            <person name="Rose J.K."/>
            <person name="Sakihama Y."/>
            <person name="Salamov A.A."/>
            <person name="Savidor A."/>
            <person name="Scheuring C.F."/>
            <person name="Smith B.M."/>
            <person name="Sobral B.W."/>
            <person name="Terry A."/>
            <person name="Torto-Alalibo T.A."/>
            <person name="Win J."/>
            <person name="Xu Z."/>
            <person name="Zhang H."/>
            <person name="Grigoriev I.V."/>
            <person name="Rokhsar D.S."/>
            <person name="Boore J.L."/>
        </authorList>
    </citation>
    <scope>NUCLEOTIDE SEQUENCE [LARGE SCALE GENOMIC DNA]</scope>
    <source>
        <strain evidence="2 3">P6497</strain>
    </source>
</reference>
<evidence type="ECO:0000313" key="2">
    <source>
        <dbReference type="EMBL" id="EGZ07373.1"/>
    </source>
</evidence>
<feature type="compositionally biased region" description="Polar residues" evidence="1">
    <location>
        <begin position="1"/>
        <end position="20"/>
    </location>
</feature>
<dbReference type="Proteomes" id="UP000002640">
    <property type="component" value="Unassembled WGS sequence"/>
</dbReference>
<feature type="region of interest" description="Disordered" evidence="1">
    <location>
        <begin position="1"/>
        <end position="40"/>
    </location>
</feature>
<dbReference type="KEGG" id="psoj:PHYSODRAFT_529122"/>
<organism evidence="2 3">
    <name type="scientific">Phytophthora sojae (strain P6497)</name>
    <name type="common">Soybean stem and root rot agent</name>
    <name type="synonym">Phytophthora megasperma f. sp. glycines</name>
    <dbReference type="NCBI Taxonomy" id="1094619"/>
    <lineage>
        <taxon>Eukaryota</taxon>
        <taxon>Sar</taxon>
        <taxon>Stramenopiles</taxon>
        <taxon>Oomycota</taxon>
        <taxon>Peronosporomycetes</taxon>
        <taxon>Peronosporales</taxon>
        <taxon>Peronosporaceae</taxon>
        <taxon>Phytophthora</taxon>
    </lineage>
</organism>
<gene>
    <name evidence="2" type="ORF">PHYSODRAFT_529122</name>
</gene>
<dbReference type="RefSeq" id="XP_009536939.1">
    <property type="nucleotide sequence ID" value="XM_009538644.1"/>
</dbReference>
<keyword evidence="3" id="KW-1185">Reference proteome</keyword>
<dbReference type="AlphaFoldDB" id="G5A9U3"/>
<name>G5A9U3_PHYSP</name>
<dbReference type="InParanoid" id="G5A9U3"/>
<proteinExistence type="predicted"/>
<evidence type="ECO:0000313" key="3">
    <source>
        <dbReference type="Proteomes" id="UP000002640"/>
    </source>
</evidence>
<evidence type="ECO:0000256" key="1">
    <source>
        <dbReference type="SAM" id="MobiDB-lite"/>
    </source>
</evidence>
<feature type="non-terminal residue" evidence="2">
    <location>
        <position position="1"/>
    </location>
</feature>
<sequence>TNPTRTTTLAKTKRSPTPTHRPTRYRQHTTHCPTPCAGRPQPTNLALGARGCVCSFLAFRRS</sequence>
<protein>
    <submittedName>
        <fullName evidence="2">Uncharacterized protein</fullName>
    </submittedName>
</protein>